<sequence length="542" mass="58915">MDELPIVYVRGYAGPSSQIDVTVDDPFYGFNEGATHVRIGGDGDPMFYQFEGPLLRLMTEHGYRFLVRGDQKRYLETAAEPLPPASIWVHRYYDEVATTFAAPKKRNFLEGIVDAITSHVDDNGFDIERAAAELYDLVVLVLQRTGAPKVNLVAHSMGGLVARCMMQKVCETPVDGTPRRHAKDIVAKLFTYGTPHGGIQLALGAANWAMDAFGPAGSDVFSPAKMYGYLTPGKTFGDRPPAGSGWDPQRIPPDIFDADDVFCLIGTDPNDYTLTRVAVGPKSDGLVLIEHAYVRGAHRAYVYKSHSGRYGEVNSEEGYQNLSRFLFGTWMAAIAFAGLPGSTEALAPGDAWQADMGLSIRGLPIVMSEQQAAHWCPIQLNEEILHEKDTVDAPIPIVRTFLMKKEPPTGGAIASDADVLVRYALRLRVYKLTENNGGFDFADHLEQISDWSDTLIVDIGPEPDGTGFGAWTAWNSTLPGPIDATPRMPVRLELHQRDDGTLTGTVALPDVARGLPVFGENASLAVTVARRVPVEAAPAVAG</sequence>
<evidence type="ECO:0000259" key="1">
    <source>
        <dbReference type="Pfam" id="PF07819"/>
    </source>
</evidence>
<dbReference type="Pfam" id="PF07819">
    <property type="entry name" value="PGAP1"/>
    <property type="match status" value="1"/>
</dbReference>
<feature type="domain" description="GPI inositol-deacylase PGAP1-like alpha/beta" evidence="1">
    <location>
        <begin position="143"/>
        <end position="201"/>
    </location>
</feature>
<dbReference type="EMBL" id="CP157390">
    <property type="protein sequence ID" value="XBM47728.1"/>
    <property type="molecule type" value="Genomic_DNA"/>
</dbReference>
<dbReference type="InterPro" id="IPR012908">
    <property type="entry name" value="PGAP1-ab_dom-like"/>
</dbReference>
<evidence type="ECO:0000313" key="2">
    <source>
        <dbReference type="EMBL" id="XBM47728.1"/>
    </source>
</evidence>
<dbReference type="RefSeq" id="WP_348787694.1">
    <property type="nucleotide sequence ID" value="NZ_CP157390.1"/>
</dbReference>
<dbReference type="AlphaFoldDB" id="A0AAU7GC55"/>
<reference evidence="2" key="1">
    <citation type="submission" date="2024-05" db="EMBL/GenBank/DDBJ databases">
        <title>The Natural Products Discovery Center: Release of the First 8490 Sequenced Strains for Exploring Actinobacteria Biosynthetic Diversity.</title>
        <authorList>
            <person name="Kalkreuter E."/>
            <person name="Kautsar S.A."/>
            <person name="Yang D."/>
            <person name="Bader C.D."/>
            <person name="Teijaro C.N."/>
            <person name="Fluegel L."/>
            <person name="Davis C.M."/>
            <person name="Simpson J.R."/>
            <person name="Lauterbach L."/>
            <person name="Steele A.D."/>
            <person name="Gui C."/>
            <person name="Meng S."/>
            <person name="Li G."/>
            <person name="Viehrig K."/>
            <person name="Ye F."/>
            <person name="Su P."/>
            <person name="Kiefer A.F."/>
            <person name="Nichols A."/>
            <person name="Cepeda A.J."/>
            <person name="Yan W."/>
            <person name="Fan B."/>
            <person name="Jiang Y."/>
            <person name="Adhikari A."/>
            <person name="Zheng C.-J."/>
            <person name="Schuster L."/>
            <person name="Cowan T.M."/>
            <person name="Smanski M.J."/>
            <person name="Chevrette M.G."/>
            <person name="de Carvalho L.P.S."/>
            <person name="Shen B."/>
        </authorList>
    </citation>
    <scope>NUCLEOTIDE SEQUENCE</scope>
    <source>
        <strain evidence="2">NPDC080035</strain>
    </source>
</reference>
<protein>
    <recommendedName>
        <fullName evidence="1">GPI inositol-deacylase PGAP1-like alpha/beta domain-containing protein</fullName>
    </recommendedName>
</protein>
<gene>
    <name evidence="2" type="ORF">AAME72_16890</name>
</gene>
<dbReference type="Gene3D" id="3.40.50.1820">
    <property type="entry name" value="alpha/beta hydrolase"/>
    <property type="match status" value="1"/>
</dbReference>
<proteinExistence type="predicted"/>
<accession>A0AAU7GC55</accession>
<dbReference type="InterPro" id="IPR029058">
    <property type="entry name" value="AB_hydrolase_fold"/>
</dbReference>
<dbReference type="SUPFAM" id="SSF53474">
    <property type="entry name" value="alpha/beta-Hydrolases"/>
    <property type="match status" value="1"/>
</dbReference>
<organism evidence="2">
    <name type="scientific">Leifsonia sp. NPDC080035</name>
    <dbReference type="NCBI Taxonomy" id="3143936"/>
    <lineage>
        <taxon>Bacteria</taxon>
        <taxon>Bacillati</taxon>
        <taxon>Actinomycetota</taxon>
        <taxon>Actinomycetes</taxon>
        <taxon>Micrococcales</taxon>
        <taxon>Microbacteriaceae</taxon>
        <taxon>Leifsonia</taxon>
    </lineage>
</organism>
<dbReference type="GO" id="GO:0016788">
    <property type="term" value="F:hydrolase activity, acting on ester bonds"/>
    <property type="evidence" value="ECO:0007669"/>
    <property type="project" value="InterPro"/>
</dbReference>
<name>A0AAU7GC55_9MICO</name>